<dbReference type="RefSeq" id="WP_184255193.1">
    <property type="nucleotide sequence ID" value="NZ_JACHIH010000004.1"/>
</dbReference>
<gene>
    <name evidence="1" type="ORF">HNR60_001125</name>
</gene>
<dbReference type="AlphaFoldDB" id="A0A7W7Z236"/>
<accession>A0A7W7Z236</accession>
<protein>
    <submittedName>
        <fullName evidence="1">Polyhydroxyalkanoate synthesis regulator phasin</fullName>
    </submittedName>
</protein>
<comment type="caution">
    <text evidence="1">The sequence shown here is derived from an EMBL/GenBank/DDBJ whole genome shotgun (WGS) entry which is preliminary data.</text>
</comment>
<proteinExistence type="predicted"/>
<name>A0A7W7Z236_9BRAD</name>
<reference evidence="1 2" key="1">
    <citation type="submission" date="2020-08" db="EMBL/GenBank/DDBJ databases">
        <title>Genomic Encyclopedia of Type Strains, Phase IV (KMG-IV): sequencing the most valuable type-strain genomes for metagenomic binning, comparative biology and taxonomic classification.</title>
        <authorList>
            <person name="Goeker M."/>
        </authorList>
    </citation>
    <scope>NUCLEOTIDE SEQUENCE [LARGE SCALE GENOMIC DNA]</scope>
    <source>
        <strain evidence="1 2">DSM 12706</strain>
    </source>
</reference>
<dbReference type="EMBL" id="JACHIH010000004">
    <property type="protein sequence ID" value="MBB5046380.1"/>
    <property type="molecule type" value="Genomic_DNA"/>
</dbReference>
<keyword evidence="2" id="KW-1185">Reference proteome</keyword>
<evidence type="ECO:0000313" key="2">
    <source>
        <dbReference type="Proteomes" id="UP000542353"/>
    </source>
</evidence>
<evidence type="ECO:0000313" key="1">
    <source>
        <dbReference type="EMBL" id="MBB5046380.1"/>
    </source>
</evidence>
<organism evidence="1 2">
    <name type="scientific">Rhodopseudomonas rhenobacensis</name>
    <dbReference type="NCBI Taxonomy" id="87461"/>
    <lineage>
        <taxon>Bacteria</taxon>
        <taxon>Pseudomonadati</taxon>
        <taxon>Pseudomonadota</taxon>
        <taxon>Alphaproteobacteria</taxon>
        <taxon>Hyphomicrobiales</taxon>
        <taxon>Nitrobacteraceae</taxon>
        <taxon>Rhodopseudomonas</taxon>
    </lineage>
</organism>
<dbReference type="Proteomes" id="UP000542353">
    <property type="component" value="Unassembled WGS sequence"/>
</dbReference>
<sequence length="76" mass="8845">MAEPEDLIVVLLREMRAELVALRQHMDARFDVMESVQKSFKHALTADTLMSKLITGEFEERIEALEKKVRDLESQK</sequence>